<evidence type="ECO:0000313" key="7">
    <source>
        <dbReference type="Proteomes" id="UP000253529"/>
    </source>
</evidence>
<sequence>MPPLAVLFDLDGTLVQTREASWKIFARTNAAFKLGIDSQQDFFRLLEDNLFSGLRRRCRDDEHARQVAQHFFAQLDADYAPDLVPGMVDVIHALAGACSLAVVSSNSTSTIRRLLTRAKIAHCFSHVFGGDVEPDKRAVVRRFLADQSYLVSRDCSPAYREGHSPAVASASDLVLITDTTGDVKHAVECGVRAVGVSWGMHPEAELLAAGAEFVAVWPQELIAYLTPGGNGRSCGVPARSNCGCRAEPPQSCSCEAALMTEAGALRRQRTRSRAEGLAATLSEAPPPAPTPATPRARQAIDAQLSRALARLRATRRPPRRRQT</sequence>
<reference evidence="6 7" key="1">
    <citation type="submission" date="2018-06" db="EMBL/GenBank/DDBJ databases">
        <title>Genomic Encyclopedia of Type Strains, Phase IV (KMG-IV): sequencing the most valuable type-strain genomes for metagenomic binning, comparative biology and taxonomic classification.</title>
        <authorList>
            <person name="Goeker M."/>
        </authorList>
    </citation>
    <scope>NUCLEOTIDE SEQUENCE [LARGE SCALE GENOMIC DNA]</scope>
    <source>
        <strain evidence="6 7">DSM 24875</strain>
    </source>
</reference>
<comment type="caution">
    <text evidence="6">The sequence shown here is derived from an EMBL/GenBank/DDBJ whole genome shotgun (WGS) entry which is preliminary data.</text>
</comment>
<dbReference type="PANTHER" id="PTHR43434:SF1">
    <property type="entry name" value="PHOSPHOGLYCOLATE PHOSPHATASE"/>
    <property type="match status" value="1"/>
</dbReference>
<evidence type="ECO:0000256" key="2">
    <source>
        <dbReference type="ARBA" id="ARBA00004818"/>
    </source>
</evidence>
<dbReference type="EC" id="3.1.3.18" evidence="4"/>
<dbReference type="SFLD" id="SFLDS00003">
    <property type="entry name" value="Haloacid_Dehalogenase"/>
    <property type="match status" value="1"/>
</dbReference>
<dbReference type="Gene3D" id="3.40.50.1000">
    <property type="entry name" value="HAD superfamily/HAD-like"/>
    <property type="match status" value="1"/>
</dbReference>
<dbReference type="Gene3D" id="1.10.150.240">
    <property type="entry name" value="Putative phosphatase, domain 2"/>
    <property type="match status" value="1"/>
</dbReference>
<name>A0A366FMY1_9HYPH</name>
<dbReference type="GO" id="GO:0005829">
    <property type="term" value="C:cytosol"/>
    <property type="evidence" value="ECO:0007669"/>
    <property type="project" value="TreeGrafter"/>
</dbReference>
<proteinExistence type="inferred from homology"/>
<gene>
    <name evidence="6" type="ORF">DFR50_10624</name>
</gene>
<dbReference type="SUPFAM" id="SSF56784">
    <property type="entry name" value="HAD-like"/>
    <property type="match status" value="1"/>
</dbReference>
<dbReference type="PANTHER" id="PTHR43434">
    <property type="entry name" value="PHOSPHOGLYCOLATE PHOSPHATASE"/>
    <property type="match status" value="1"/>
</dbReference>
<dbReference type="EMBL" id="QNRK01000006">
    <property type="protein sequence ID" value="RBP16063.1"/>
    <property type="molecule type" value="Genomic_DNA"/>
</dbReference>
<protein>
    <recommendedName>
        <fullName evidence="4">phosphoglycolate phosphatase</fullName>
        <ecNumber evidence="4">3.1.3.18</ecNumber>
    </recommendedName>
</protein>
<dbReference type="InterPro" id="IPR041492">
    <property type="entry name" value="HAD_2"/>
</dbReference>
<evidence type="ECO:0000256" key="1">
    <source>
        <dbReference type="ARBA" id="ARBA00000830"/>
    </source>
</evidence>
<dbReference type="InterPro" id="IPR023198">
    <property type="entry name" value="PGP-like_dom2"/>
</dbReference>
<comment type="pathway">
    <text evidence="2">Organic acid metabolism; glycolate biosynthesis; glycolate from 2-phosphoglycolate: step 1/1.</text>
</comment>
<feature type="region of interest" description="Disordered" evidence="5">
    <location>
        <begin position="268"/>
        <end position="300"/>
    </location>
</feature>
<dbReference type="InterPro" id="IPR050155">
    <property type="entry name" value="HAD-like_hydrolase_sf"/>
</dbReference>
<comment type="similarity">
    <text evidence="3">Belongs to the HAD-like hydrolase superfamily. CbbY/CbbZ/Gph/YieH family.</text>
</comment>
<evidence type="ECO:0000313" key="6">
    <source>
        <dbReference type="EMBL" id="RBP16063.1"/>
    </source>
</evidence>
<keyword evidence="7" id="KW-1185">Reference proteome</keyword>
<dbReference type="InterPro" id="IPR023214">
    <property type="entry name" value="HAD_sf"/>
</dbReference>
<evidence type="ECO:0000256" key="5">
    <source>
        <dbReference type="SAM" id="MobiDB-lite"/>
    </source>
</evidence>
<dbReference type="GO" id="GO:0006281">
    <property type="term" value="P:DNA repair"/>
    <property type="evidence" value="ECO:0007669"/>
    <property type="project" value="TreeGrafter"/>
</dbReference>
<accession>A0A366FMY1</accession>
<dbReference type="SFLD" id="SFLDG01129">
    <property type="entry name" value="C1.5:_HAD__Beta-PGM__Phosphata"/>
    <property type="match status" value="1"/>
</dbReference>
<dbReference type="OrthoDB" id="9782449at2"/>
<dbReference type="AlphaFoldDB" id="A0A366FMY1"/>
<dbReference type="Pfam" id="PF13419">
    <property type="entry name" value="HAD_2"/>
    <property type="match status" value="1"/>
</dbReference>
<dbReference type="Proteomes" id="UP000253529">
    <property type="component" value="Unassembled WGS sequence"/>
</dbReference>
<evidence type="ECO:0000256" key="3">
    <source>
        <dbReference type="ARBA" id="ARBA00006171"/>
    </source>
</evidence>
<organism evidence="6 7">
    <name type="scientific">Roseiarcus fermentans</name>
    <dbReference type="NCBI Taxonomy" id="1473586"/>
    <lineage>
        <taxon>Bacteria</taxon>
        <taxon>Pseudomonadati</taxon>
        <taxon>Pseudomonadota</taxon>
        <taxon>Alphaproteobacteria</taxon>
        <taxon>Hyphomicrobiales</taxon>
        <taxon>Roseiarcaceae</taxon>
        <taxon>Roseiarcus</taxon>
    </lineage>
</organism>
<dbReference type="RefSeq" id="WP_113888399.1">
    <property type="nucleotide sequence ID" value="NZ_QNRK01000006.1"/>
</dbReference>
<evidence type="ECO:0000256" key="4">
    <source>
        <dbReference type="ARBA" id="ARBA00013078"/>
    </source>
</evidence>
<dbReference type="InterPro" id="IPR036412">
    <property type="entry name" value="HAD-like_sf"/>
</dbReference>
<dbReference type="GO" id="GO:0008967">
    <property type="term" value="F:phosphoglycolate phosphatase activity"/>
    <property type="evidence" value="ECO:0007669"/>
    <property type="project" value="UniProtKB-EC"/>
</dbReference>
<comment type="catalytic activity">
    <reaction evidence="1">
        <text>2-phosphoglycolate + H2O = glycolate + phosphate</text>
        <dbReference type="Rhea" id="RHEA:14369"/>
        <dbReference type="ChEBI" id="CHEBI:15377"/>
        <dbReference type="ChEBI" id="CHEBI:29805"/>
        <dbReference type="ChEBI" id="CHEBI:43474"/>
        <dbReference type="ChEBI" id="CHEBI:58033"/>
        <dbReference type="EC" id="3.1.3.18"/>
    </reaction>
</comment>